<name>A0ABX4SL65_9GAMM</name>
<dbReference type="InterPro" id="IPR054075">
    <property type="entry name" value="Gp53-like_C"/>
</dbReference>
<feature type="domain" description="Putative tail fiber protein gp53-like C-terminal" evidence="1">
    <location>
        <begin position="259"/>
        <end position="342"/>
    </location>
</feature>
<reference evidence="3" key="1">
    <citation type="submission" date="2017-12" db="EMBL/GenBank/DDBJ databases">
        <title>The genome sequence of Pantoea sp. 596.</title>
        <authorList>
            <person name="Gao J."/>
            <person name="Mao X."/>
            <person name="Sun J."/>
        </authorList>
    </citation>
    <scope>NUCLEOTIDE SEQUENCE [LARGE SCALE GENOMIC DNA]</scope>
    <source>
        <strain evidence="3">596</strain>
    </source>
</reference>
<gene>
    <name evidence="2" type="ORF">PZBJ_20475</name>
</gene>
<organism evidence="2 3">
    <name type="scientific">Pantoea endophytica</name>
    <dbReference type="NCBI Taxonomy" id="92488"/>
    <lineage>
        <taxon>Bacteria</taxon>
        <taxon>Pseudomonadati</taxon>
        <taxon>Pseudomonadota</taxon>
        <taxon>Gammaproteobacteria</taxon>
        <taxon>Enterobacterales</taxon>
        <taxon>Erwiniaceae</taxon>
        <taxon>Pantoea</taxon>
    </lineage>
</organism>
<dbReference type="Pfam" id="PF21882">
    <property type="entry name" value="Gp53-like_C"/>
    <property type="match status" value="1"/>
</dbReference>
<evidence type="ECO:0000313" key="3">
    <source>
        <dbReference type="Proteomes" id="UP000234296"/>
    </source>
</evidence>
<dbReference type="RefSeq" id="WP_101764024.1">
    <property type="nucleotide sequence ID" value="NZ_PJRT01000032.1"/>
</dbReference>
<dbReference type="EMBL" id="PJRT01000032">
    <property type="protein sequence ID" value="PLR20426.1"/>
    <property type="molecule type" value="Genomic_DNA"/>
</dbReference>
<comment type="caution">
    <text evidence="2">The sequence shown here is derived from an EMBL/GenBank/DDBJ whole genome shotgun (WGS) entry which is preliminary data.</text>
</comment>
<protein>
    <recommendedName>
        <fullName evidence="1">Putative tail fiber protein gp53-like C-terminal domain-containing protein</fullName>
    </recommendedName>
</protein>
<keyword evidence="3" id="KW-1185">Reference proteome</keyword>
<sequence length="342" mass="35061">MQTSSQPKLLPIPFADAGSKQDIPNDSQIGIVAGRASYNDGFPPLTRTPLAGGGVPPFGTDFNGVFNDITAAIRWSQAGAGYPFNAAFNTAVAGYPKGARIPNSTLDGFWLNTTDGNSTNPENTTAALTGWVPSDNYGTTAITGLSGSSVTLTTLQASKSRITLTGTLTANINIIVPAWRKNWTVVNGATGAFSVTFKTPSGTGVSIPSGSTSYLVGDGTNITTDLGTAAFRSVGVGINQIPDMSYFVSSLVAGGGYQKLPGGLIIQWGNGLFTNQTTTTVTLPIAFPNAGFTAVACKGASITLSGEYGVGAQIKSNSTMDISNSGGTTGANKGIWWIALGY</sequence>
<accession>A0ABX4SL65</accession>
<proteinExistence type="predicted"/>
<dbReference type="Proteomes" id="UP000234296">
    <property type="component" value="Unassembled WGS sequence"/>
</dbReference>
<dbReference type="Gene3D" id="2.60.40.3940">
    <property type="match status" value="1"/>
</dbReference>
<evidence type="ECO:0000313" key="2">
    <source>
        <dbReference type="EMBL" id="PLR20426.1"/>
    </source>
</evidence>
<evidence type="ECO:0000259" key="1">
    <source>
        <dbReference type="Pfam" id="PF21882"/>
    </source>
</evidence>